<dbReference type="Proteomes" id="UP000324479">
    <property type="component" value="Unassembled WGS sequence"/>
</dbReference>
<accession>A0A5M6D1N7</accession>
<dbReference type="AlphaFoldDB" id="A0A5M6D1N7"/>
<proteinExistence type="predicted"/>
<dbReference type="Gene3D" id="1.20.120.10">
    <property type="entry name" value="Cytochrome c/b562"/>
    <property type="match status" value="1"/>
</dbReference>
<name>A0A5M6D1N7_9BACT</name>
<feature type="signal peptide" evidence="1">
    <location>
        <begin position="1"/>
        <end position="31"/>
    </location>
</feature>
<keyword evidence="1" id="KW-0732">Signal</keyword>
<reference evidence="2 3" key="1">
    <citation type="submission" date="2019-08" db="EMBL/GenBank/DDBJ databases">
        <authorList>
            <person name="Dhanesh K."/>
            <person name="Kumar G."/>
            <person name="Sasikala C."/>
            <person name="Venkata Ramana C."/>
        </authorList>
    </citation>
    <scope>NUCLEOTIDE SEQUENCE [LARGE SCALE GENOMIC DNA]</scope>
    <source>
        <strain evidence="2 3">JC645</strain>
    </source>
</reference>
<dbReference type="RefSeq" id="WP_150077813.1">
    <property type="nucleotide sequence ID" value="NZ_VWOX01000010.1"/>
</dbReference>
<dbReference type="PROSITE" id="PS51009">
    <property type="entry name" value="CYTCII"/>
    <property type="match status" value="1"/>
</dbReference>
<comment type="caution">
    <text evidence="2">The sequence shown here is derived from an EMBL/GenBank/DDBJ whole genome shotgun (WGS) entry which is preliminary data.</text>
</comment>
<dbReference type="InterPro" id="IPR002321">
    <property type="entry name" value="Cyt_c_II"/>
</dbReference>
<dbReference type="Pfam" id="PF01322">
    <property type="entry name" value="Cytochrom_C_2"/>
    <property type="match status" value="1"/>
</dbReference>
<gene>
    <name evidence="2" type="ORF">FYK55_17840</name>
</gene>
<evidence type="ECO:0000313" key="2">
    <source>
        <dbReference type="EMBL" id="KAA5541427.1"/>
    </source>
</evidence>
<organism evidence="2 3">
    <name type="scientific">Roseiconus nitratireducens</name>
    <dbReference type="NCBI Taxonomy" id="2605748"/>
    <lineage>
        <taxon>Bacteria</taxon>
        <taxon>Pseudomonadati</taxon>
        <taxon>Planctomycetota</taxon>
        <taxon>Planctomycetia</taxon>
        <taxon>Pirellulales</taxon>
        <taxon>Pirellulaceae</taxon>
        <taxon>Roseiconus</taxon>
    </lineage>
</organism>
<dbReference type="InterPro" id="IPR010980">
    <property type="entry name" value="Cyt_c/b562"/>
</dbReference>
<feature type="chain" id="PRO_5024431449" evidence="1">
    <location>
        <begin position="32"/>
        <end position="159"/>
    </location>
</feature>
<dbReference type="EMBL" id="VWOX01000010">
    <property type="protein sequence ID" value="KAA5541427.1"/>
    <property type="molecule type" value="Genomic_DNA"/>
</dbReference>
<dbReference type="GO" id="GO:0020037">
    <property type="term" value="F:heme binding"/>
    <property type="evidence" value="ECO:0007669"/>
    <property type="project" value="InterPro"/>
</dbReference>
<dbReference type="SUPFAM" id="SSF47175">
    <property type="entry name" value="Cytochromes"/>
    <property type="match status" value="1"/>
</dbReference>
<evidence type="ECO:0000256" key="1">
    <source>
        <dbReference type="SAM" id="SignalP"/>
    </source>
</evidence>
<dbReference type="GO" id="GO:0022900">
    <property type="term" value="P:electron transport chain"/>
    <property type="evidence" value="ECO:0007669"/>
    <property type="project" value="InterPro"/>
</dbReference>
<dbReference type="GO" id="GO:0005506">
    <property type="term" value="F:iron ion binding"/>
    <property type="evidence" value="ECO:0007669"/>
    <property type="project" value="InterPro"/>
</dbReference>
<sequence length="159" mass="17432">MKIHFGYLVATGFLIGTTTGLFITAASNSQAAPPADQPTAADPVEPDMHEYMEYVNQPAFQRLKPAMASEPAGNQAWKTIKSESLVLAESGNLLLIRKPEDDADDWQKHSVQTRDAAAELYRAAKSKDYGAARKHYESMVQHCNACHQQFAGGDPQLKP</sequence>
<evidence type="ECO:0000313" key="3">
    <source>
        <dbReference type="Proteomes" id="UP000324479"/>
    </source>
</evidence>
<dbReference type="GO" id="GO:0009055">
    <property type="term" value="F:electron transfer activity"/>
    <property type="evidence" value="ECO:0007669"/>
    <property type="project" value="InterPro"/>
</dbReference>
<keyword evidence="3" id="KW-1185">Reference proteome</keyword>
<protein>
    <submittedName>
        <fullName evidence="2">Cytochrome c</fullName>
    </submittedName>
</protein>